<evidence type="ECO:0000256" key="10">
    <source>
        <dbReference type="ARBA" id="ARBA00075110"/>
    </source>
</evidence>
<dbReference type="Pfam" id="PF00899">
    <property type="entry name" value="ThiF"/>
    <property type="match status" value="1"/>
</dbReference>
<dbReference type="SMART" id="SM00450">
    <property type="entry name" value="RHOD"/>
    <property type="match status" value="1"/>
</dbReference>
<dbReference type="GO" id="GO:0004792">
    <property type="term" value="F:thiosulfate-cyanide sulfurtransferase activity"/>
    <property type="evidence" value="ECO:0007669"/>
    <property type="project" value="TreeGrafter"/>
</dbReference>
<evidence type="ECO:0000313" key="15">
    <source>
        <dbReference type="Proteomes" id="UP000248745"/>
    </source>
</evidence>
<dbReference type="PROSITE" id="PS50206">
    <property type="entry name" value="RHODANESE_3"/>
    <property type="match status" value="1"/>
</dbReference>
<comment type="caution">
    <text evidence="14">The sequence shown here is derived from an EMBL/GenBank/DDBJ whole genome shotgun (WGS) entry which is preliminary data.</text>
</comment>
<dbReference type="SUPFAM" id="SSF69572">
    <property type="entry name" value="Activating enzymes of the ubiquitin-like proteins"/>
    <property type="match status" value="1"/>
</dbReference>
<dbReference type="GO" id="GO:0008146">
    <property type="term" value="F:sulfotransferase activity"/>
    <property type="evidence" value="ECO:0007669"/>
    <property type="project" value="TreeGrafter"/>
</dbReference>
<dbReference type="Gene3D" id="3.40.250.10">
    <property type="entry name" value="Rhodanese-like domain"/>
    <property type="match status" value="1"/>
</dbReference>
<feature type="domain" description="Rhodanese" evidence="13">
    <location>
        <begin position="274"/>
        <end position="351"/>
    </location>
</feature>
<evidence type="ECO:0000256" key="5">
    <source>
        <dbReference type="ARBA" id="ARBA00052218"/>
    </source>
</evidence>
<name>A0A2W2B5J1_9BACT</name>
<dbReference type="InterPro" id="IPR045886">
    <property type="entry name" value="ThiF/MoeB/HesA"/>
</dbReference>
<keyword evidence="15" id="KW-1185">Reference proteome</keyword>
<evidence type="ECO:0000313" key="14">
    <source>
        <dbReference type="EMBL" id="PZF71469.1"/>
    </source>
</evidence>
<keyword evidence="3" id="KW-0547">Nucleotide-binding</keyword>
<keyword evidence="4" id="KW-0067">ATP-binding</keyword>
<evidence type="ECO:0000256" key="7">
    <source>
        <dbReference type="ARBA" id="ARBA00063809"/>
    </source>
</evidence>
<gene>
    <name evidence="14" type="ORF">DN068_18045</name>
</gene>
<dbReference type="Pfam" id="PF00581">
    <property type="entry name" value="Rhodanese"/>
    <property type="match status" value="1"/>
</dbReference>
<evidence type="ECO:0000256" key="4">
    <source>
        <dbReference type="ARBA" id="ARBA00022840"/>
    </source>
</evidence>
<dbReference type="AlphaFoldDB" id="A0A2W2B5J1"/>
<protein>
    <recommendedName>
        <fullName evidence="9">Molybdopterin-synthase adenylyltransferase</fullName>
        <ecNumber evidence="8">2.7.7.80</ecNumber>
    </recommendedName>
    <alternativeName>
        <fullName evidence="12">MoaD protein adenylase</fullName>
    </alternativeName>
    <alternativeName>
        <fullName evidence="10">Molybdopterin-converting factor subunit 1 adenylase</fullName>
    </alternativeName>
    <alternativeName>
        <fullName evidence="11">Sulfur carrier protein MoaD adenylyltransferase</fullName>
    </alternativeName>
</protein>
<accession>A0A2W2B5J1</accession>
<dbReference type="PANTHER" id="PTHR10953">
    <property type="entry name" value="UBIQUITIN-ACTIVATING ENZYME E1"/>
    <property type="match status" value="1"/>
</dbReference>
<dbReference type="InterPro" id="IPR035985">
    <property type="entry name" value="Ubiquitin-activating_enz"/>
</dbReference>
<comment type="similarity">
    <text evidence="1">Belongs to the HesA/MoeB/ThiF family.</text>
</comment>
<dbReference type="CDD" id="cd00757">
    <property type="entry name" value="ThiF_MoeB_HesA_family"/>
    <property type="match status" value="1"/>
</dbReference>
<dbReference type="RefSeq" id="WP_111000346.1">
    <property type="nucleotide sequence ID" value="NZ_QKTW01000024.1"/>
</dbReference>
<dbReference type="InterPro" id="IPR001763">
    <property type="entry name" value="Rhodanese-like_dom"/>
</dbReference>
<dbReference type="NCBIfam" id="NF004281">
    <property type="entry name" value="PRK05690.1"/>
    <property type="match status" value="1"/>
</dbReference>
<evidence type="ECO:0000256" key="3">
    <source>
        <dbReference type="ARBA" id="ARBA00022741"/>
    </source>
</evidence>
<evidence type="ECO:0000256" key="9">
    <source>
        <dbReference type="ARBA" id="ARBA00073635"/>
    </source>
</evidence>
<dbReference type="OrthoDB" id="9804286at2"/>
<comment type="subunit">
    <text evidence="7">Homodimer. Forms a stable heterotetrameric complex of 2 MoeB and 2 MoaD during adenylation of MoaD.</text>
</comment>
<dbReference type="FunFam" id="3.40.50.720:FF:000033">
    <property type="entry name" value="Adenylyltransferase and sulfurtransferase MOCS3"/>
    <property type="match status" value="1"/>
</dbReference>
<dbReference type="Gene3D" id="3.40.50.720">
    <property type="entry name" value="NAD(P)-binding Rossmann-like Domain"/>
    <property type="match status" value="1"/>
</dbReference>
<dbReference type="InterPro" id="IPR036873">
    <property type="entry name" value="Rhodanese-like_dom_sf"/>
</dbReference>
<dbReference type="GO" id="GO:0061605">
    <property type="term" value="F:molybdopterin-synthase adenylyltransferase activity"/>
    <property type="evidence" value="ECO:0007669"/>
    <property type="project" value="UniProtKB-EC"/>
</dbReference>
<evidence type="ECO:0000256" key="8">
    <source>
        <dbReference type="ARBA" id="ARBA00066884"/>
    </source>
</evidence>
<dbReference type="GO" id="GO:0005829">
    <property type="term" value="C:cytosol"/>
    <property type="evidence" value="ECO:0007669"/>
    <property type="project" value="TreeGrafter"/>
</dbReference>
<evidence type="ECO:0000256" key="6">
    <source>
        <dbReference type="ARBA" id="ARBA00055169"/>
    </source>
</evidence>
<organism evidence="14 15">
    <name type="scientific">Taibaiella soli</name>
    <dbReference type="NCBI Taxonomy" id="1649169"/>
    <lineage>
        <taxon>Bacteria</taxon>
        <taxon>Pseudomonadati</taxon>
        <taxon>Bacteroidota</taxon>
        <taxon>Chitinophagia</taxon>
        <taxon>Chitinophagales</taxon>
        <taxon>Chitinophagaceae</taxon>
        <taxon>Taibaiella</taxon>
    </lineage>
</organism>
<dbReference type="PANTHER" id="PTHR10953:SF102">
    <property type="entry name" value="ADENYLYLTRANSFERASE AND SULFURTRANSFERASE MOCS3"/>
    <property type="match status" value="1"/>
</dbReference>
<comment type="catalytic activity">
    <reaction evidence="5">
        <text>[molybdopterin-synthase sulfur-carrier protein]-C-terminal Gly-Gly + ATP + H(+) = [molybdopterin-synthase sulfur-carrier protein]-C-terminal Gly-Gly-AMP + diphosphate</text>
        <dbReference type="Rhea" id="RHEA:43616"/>
        <dbReference type="Rhea" id="RHEA-COMP:12159"/>
        <dbReference type="Rhea" id="RHEA-COMP:12202"/>
        <dbReference type="ChEBI" id="CHEBI:15378"/>
        <dbReference type="ChEBI" id="CHEBI:30616"/>
        <dbReference type="ChEBI" id="CHEBI:33019"/>
        <dbReference type="ChEBI" id="CHEBI:90618"/>
        <dbReference type="ChEBI" id="CHEBI:90778"/>
        <dbReference type="EC" id="2.7.7.80"/>
    </reaction>
</comment>
<comment type="function">
    <text evidence="6">Catalyzes the adenylation by ATP of the carboxyl group of the C-terminal glycine of sulfur carrier protein MoaD.</text>
</comment>
<dbReference type="EC" id="2.7.7.80" evidence="8"/>
<evidence type="ECO:0000256" key="12">
    <source>
        <dbReference type="ARBA" id="ARBA00078531"/>
    </source>
</evidence>
<dbReference type="Proteomes" id="UP000248745">
    <property type="component" value="Unassembled WGS sequence"/>
</dbReference>
<sequence>MLSPAEQERYSRQIMLPQIGEDGQQKLKAAKVLMVGAGGLGCPVLQYLAAAGVGHIGIVDGDVVSLSNLQRQILYTEADIDKPKAETAAEKIRLLNPHIDIVSYNTELNNENAIEIIQPYDIVVDGSDNFATRYLLNDACVITNKPLVFGSIDKFEGQVSVFNYNNGPTYRCLFPDMPPAEMMPNCSEIGVIATLPAIVGSIQANEVLKIITAAGNVLSGTLLMFNALSMQFHQFHFSLNEKNRDIYQLQQSQKKVCAAPQIIAYSHLQELLQQEKDVQLIDIREESDHARFNIGGINIPYYEIQTRVSELDPNKKTVLYCQVGQMSKQWATWLMQQGFQDVFSLKDGVVSAR</sequence>
<reference evidence="14 15" key="1">
    <citation type="submission" date="2018-06" db="EMBL/GenBank/DDBJ databases">
        <title>Mucibacter soli gen. nov., sp. nov., a new member of the family Chitinophagaceae producing mucin.</title>
        <authorList>
            <person name="Kim M.-K."/>
            <person name="Park S."/>
            <person name="Kim T.-S."/>
            <person name="Joung Y."/>
            <person name="Han J.-H."/>
            <person name="Kim S.B."/>
        </authorList>
    </citation>
    <scope>NUCLEOTIDE SEQUENCE [LARGE SCALE GENOMIC DNA]</scope>
    <source>
        <strain evidence="14 15">R1-15</strain>
    </source>
</reference>
<dbReference type="GO" id="GO:0008641">
    <property type="term" value="F:ubiquitin-like modifier activating enzyme activity"/>
    <property type="evidence" value="ECO:0007669"/>
    <property type="project" value="InterPro"/>
</dbReference>
<proteinExistence type="inferred from homology"/>
<evidence type="ECO:0000256" key="2">
    <source>
        <dbReference type="ARBA" id="ARBA00022679"/>
    </source>
</evidence>
<dbReference type="EMBL" id="QKTW01000024">
    <property type="protein sequence ID" value="PZF71469.1"/>
    <property type="molecule type" value="Genomic_DNA"/>
</dbReference>
<dbReference type="CDD" id="cd00158">
    <property type="entry name" value="RHOD"/>
    <property type="match status" value="1"/>
</dbReference>
<dbReference type="GO" id="GO:0005524">
    <property type="term" value="F:ATP binding"/>
    <property type="evidence" value="ECO:0007669"/>
    <property type="project" value="UniProtKB-KW"/>
</dbReference>
<evidence type="ECO:0000259" key="13">
    <source>
        <dbReference type="PROSITE" id="PS50206"/>
    </source>
</evidence>
<evidence type="ECO:0000256" key="1">
    <source>
        <dbReference type="ARBA" id="ARBA00009919"/>
    </source>
</evidence>
<evidence type="ECO:0000256" key="11">
    <source>
        <dbReference type="ARBA" id="ARBA00075328"/>
    </source>
</evidence>
<keyword evidence="2" id="KW-0808">Transferase</keyword>
<dbReference type="InterPro" id="IPR000594">
    <property type="entry name" value="ThiF_NAD_FAD-bd"/>
</dbReference>